<dbReference type="GO" id="GO:0016567">
    <property type="term" value="P:protein ubiquitination"/>
    <property type="evidence" value="ECO:0007669"/>
    <property type="project" value="InterPro"/>
</dbReference>
<dbReference type="GO" id="GO:0004842">
    <property type="term" value="F:ubiquitin-protein transferase activity"/>
    <property type="evidence" value="ECO:0007669"/>
    <property type="project" value="InterPro"/>
</dbReference>
<reference evidence="2" key="1">
    <citation type="submission" date="2023-08" db="EMBL/GenBank/DDBJ databases">
        <authorList>
            <person name="Audoor S."/>
            <person name="Bilcke G."/>
        </authorList>
    </citation>
    <scope>NUCLEOTIDE SEQUENCE</scope>
</reference>
<organism evidence="2 3">
    <name type="scientific">Cylindrotheca closterium</name>
    <dbReference type="NCBI Taxonomy" id="2856"/>
    <lineage>
        <taxon>Eukaryota</taxon>
        <taxon>Sar</taxon>
        <taxon>Stramenopiles</taxon>
        <taxon>Ochrophyta</taxon>
        <taxon>Bacillariophyta</taxon>
        <taxon>Bacillariophyceae</taxon>
        <taxon>Bacillariophycidae</taxon>
        <taxon>Bacillariales</taxon>
        <taxon>Bacillariaceae</taxon>
        <taxon>Cylindrotheca</taxon>
    </lineage>
</organism>
<dbReference type="Pfam" id="PF04564">
    <property type="entry name" value="U-box"/>
    <property type="match status" value="1"/>
</dbReference>
<dbReference type="Proteomes" id="UP001295423">
    <property type="component" value="Unassembled WGS sequence"/>
</dbReference>
<dbReference type="InterPro" id="IPR013083">
    <property type="entry name" value="Znf_RING/FYVE/PHD"/>
</dbReference>
<comment type="caution">
    <text evidence="2">The sequence shown here is derived from an EMBL/GenBank/DDBJ whole genome shotgun (WGS) entry which is preliminary data.</text>
</comment>
<accession>A0AAD2FX81</accession>
<evidence type="ECO:0000313" key="3">
    <source>
        <dbReference type="Proteomes" id="UP001295423"/>
    </source>
</evidence>
<sequence>MRDPVVISSGFVVDRSTAINQSSGELQFATCPWSRVELSPELYPALGLKQKMTEFKSERVSEMIETASLLLNAKNERDFCKVFELAQESMDDIGPNGHRELAIKFAQLALSTLDLKPSDPSRLCILQPPLLTKQFLMLYALKQANLVQAYLPIKALQMSEMVEKAIDGNQFDEAEKWLACCTEIQDNCEDLLTGGSCHKPGR</sequence>
<dbReference type="SUPFAM" id="SSF57850">
    <property type="entry name" value="RING/U-box"/>
    <property type="match status" value="1"/>
</dbReference>
<protein>
    <recommendedName>
        <fullName evidence="1">U-box domain-containing protein</fullName>
    </recommendedName>
</protein>
<evidence type="ECO:0000259" key="1">
    <source>
        <dbReference type="Pfam" id="PF04564"/>
    </source>
</evidence>
<dbReference type="InterPro" id="IPR003613">
    <property type="entry name" value="Ubox_domain"/>
</dbReference>
<evidence type="ECO:0000313" key="2">
    <source>
        <dbReference type="EMBL" id="CAJ1955585.1"/>
    </source>
</evidence>
<dbReference type="Gene3D" id="3.30.40.10">
    <property type="entry name" value="Zinc/RING finger domain, C3HC4 (zinc finger)"/>
    <property type="match status" value="1"/>
</dbReference>
<dbReference type="EMBL" id="CAKOGP040001892">
    <property type="protein sequence ID" value="CAJ1955585.1"/>
    <property type="molecule type" value="Genomic_DNA"/>
</dbReference>
<feature type="domain" description="U-box" evidence="1">
    <location>
        <begin position="1"/>
        <end position="59"/>
    </location>
</feature>
<keyword evidence="3" id="KW-1185">Reference proteome</keyword>
<gene>
    <name evidence="2" type="ORF">CYCCA115_LOCUS15821</name>
</gene>
<dbReference type="AlphaFoldDB" id="A0AAD2FX81"/>
<proteinExistence type="predicted"/>
<name>A0AAD2FX81_9STRA</name>